<proteinExistence type="predicted"/>
<dbReference type="OrthoDB" id="9812140at2"/>
<keyword evidence="2" id="KW-1185">Reference proteome</keyword>
<dbReference type="Pfam" id="PF05673">
    <property type="entry name" value="DUF815"/>
    <property type="match status" value="1"/>
</dbReference>
<dbReference type="AlphaFoldDB" id="A0A0J8DAY0"/>
<evidence type="ECO:0000313" key="2">
    <source>
        <dbReference type="Proteomes" id="UP000036756"/>
    </source>
</evidence>
<accession>A0A0J8DAY0</accession>
<dbReference type="Proteomes" id="UP000036756">
    <property type="component" value="Unassembled WGS sequence"/>
</dbReference>
<dbReference type="CDD" id="cd00009">
    <property type="entry name" value="AAA"/>
    <property type="match status" value="1"/>
</dbReference>
<organism evidence="1 2">
    <name type="scientific">Clostridium cylindrosporum DSM 605</name>
    <dbReference type="NCBI Taxonomy" id="1121307"/>
    <lineage>
        <taxon>Bacteria</taxon>
        <taxon>Bacillati</taxon>
        <taxon>Bacillota</taxon>
        <taxon>Clostridia</taxon>
        <taxon>Eubacteriales</taxon>
        <taxon>Clostridiaceae</taxon>
        <taxon>Clostridium</taxon>
    </lineage>
</organism>
<dbReference type="PATRIC" id="fig|1121307.3.peg.2228"/>
<dbReference type="Gene3D" id="3.40.50.300">
    <property type="entry name" value="P-loop containing nucleotide triphosphate hydrolases"/>
    <property type="match status" value="1"/>
</dbReference>
<name>A0A0J8DAY0_CLOCY</name>
<dbReference type="InterPro" id="IPR027417">
    <property type="entry name" value="P-loop_NTPase"/>
</dbReference>
<dbReference type="InterPro" id="IPR008533">
    <property type="entry name" value="DUF815"/>
</dbReference>
<dbReference type="STRING" id="1121307.CLCY_6c00960"/>
<reference evidence="1 2" key="1">
    <citation type="submission" date="2015-06" db="EMBL/GenBank/DDBJ databases">
        <title>Draft genome sequence of the purine-degrading Clostridium cylindrosporum HC-1 (DSM 605).</title>
        <authorList>
            <person name="Poehlein A."/>
            <person name="Schiel-Bengelsdorf B."/>
            <person name="Bengelsdorf F."/>
            <person name="Daniel R."/>
            <person name="Duerre P."/>
        </authorList>
    </citation>
    <scope>NUCLEOTIDE SEQUENCE [LARGE SCALE GENOMIC DNA]</scope>
    <source>
        <strain evidence="1 2">DSM 605</strain>
    </source>
</reference>
<dbReference type="PANTHER" id="PTHR42935:SF1">
    <property type="entry name" value="SLR0930 PROTEIN"/>
    <property type="match status" value="1"/>
</dbReference>
<gene>
    <name evidence="1" type="ORF">CLCY_6c00960</name>
</gene>
<protein>
    <submittedName>
        <fullName evidence="1">Uncharacterized protein</fullName>
    </submittedName>
</protein>
<comment type="caution">
    <text evidence="1">The sequence shown here is derived from an EMBL/GenBank/DDBJ whole genome shotgun (WGS) entry which is preliminary data.</text>
</comment>
<dbReference type="PANTHER" id="PTHR42935">
    <property type="entry name" value="SLR0930 PROTEIN"/>
    <property type="match status" value="1"/>
</dbReference>
<sequence>MFMEQFILFDSFNNSSIIQNLIELKKEYKQEVYNKTLSELLREGYRLSLEGNILKSYICYLISNDENPLTLMAEHKGKNVESAIYNIALKDIEKIVYLFNTHMEFCNMEDKGNSKEEKILSIMNNNEKPEDILDQLLELFYKNGAGLMNRYKAFKWSREVGLIGIDKCDPITFDELIGYERQRSILVKNTEEFLKGNDANNVLLFGDSGTGKSSSIKALLNKYSSSGLRVLELNKSDFMDLNNILSVIGNRGVKFILFLDDLSFEEFESEYKNMKALIEGGVEVKPKNILIYATSNRRHLIRETWNDRQGEDIHVSDTRQEKYSLSERFGITLTYTSASQVEYLNIVMELAKIKGIDIQEDILKEKALQWAALNTGRSGRIAKQFIMSLNTL</sequence>
<dbReference type="EMBL" id="LFVU01000002">
    <property type="protein sequence ID" value="KMT23215.1"/>
    <property type="molecule type" value="Genomic_DNA"/>
</dbReference>
<evidence type="ECO:0000313" key="1">
    <source>
        <dbReference type="EMBL" id="KMT23215.1"/>
    </source>
</evidence>
<dbReference type="SUPFAM" id="SSF52540">
    <property type="entry name" value="P-loop containing nucleoside triphosphate hydrolases"/>
    <property type="match status" value="2"/>
</dbReference>